<dbReference type="InterPro" id="IPR012337">
    <property type="entry name" value="RNaseH-like_sf"/>
</dbReference>
<gene>
    <name evidence="2" type="ORF">DB30_04391</name>
</gene>
<evidence type="ECO:0000313" key="2">
    <source>
        <dbReference type="EMBL" id="KIG16478.1"/>
    </source>
</evidence>
<dbReference type="SUPFAM" id="SSF53098">
    <property type="entry name" value="Ribonuclease H-like"/>
    <property type="match status" value="1"/>
</dbReference>
<dbReference type="EMBL" id="JMCC02000037">
    <property type="protein sequence ID" value="KIG16478.1"/>
    <property type="molecule type" value="Genomic_DNA"/>
</dbReference>
<dbReference type="InterPro" id="IPR001584">
    <property type="entry name" value="Integrase_cat-core"/>
</dbReference>
<dbReference type="RefSeq" id="WP_052549559.1">
    <property type="nucleotide sequence ID" value="NZ_JMCC02000037.1"/>
</dbReference>
<dbReference type="Proteomes" id="UP000031599">
    <property type="component" value="Unassembled WGS sequence"/>
</dbReference>
<comment type="caution">
    <text evidence="2">The sequence shown here is derived from an EMBL/GenBank/DDBJ whole genome shotgun (WGS) entry which is preliminary data.</text>
</comment>
<sequence>MDGLGLEQVKTAPRSPWQNCFAERWILSLRRDCLDHIIALNERHVLRVVQSYVDYYHRDRTHLGLEKDTPQYRPVEGPNLGNVIALPRVGGLHHRYAREQGKAA</sequence>
<evidence type="ECO:0000313" key="3">
    <source>
        <dbReference type="Proteomes" id="UP000031599"/>
    </source>
</evidence>
<feature type="domain" description="Integrase catalytic" evidence="1">
    <location>
        <begin position="5"/>
        <end position="70"/>
    </location>
</feature>
<proteinExistence type="predicted"/>
<dbReference type="AlphaFoldDB" id="A0A0C1ZZ11"/>
<organism evidence="2 3">
    <name type="scientific">Enhygromyxa salina</name>
    <dbReference type="NCBI Taxonomy" id="215803"/>
    <lineage>
        <taxon>Bacteria</taxon>
        <taxon>Pseudomonadati</taxon>
        <taxon>Myxococcota</taxon>
        <taxon>Polyangia</taxon>
        <taxon>Nannocystales</taxon>
        <taxon>Nannocystaceae</taxon>
        <taxon>Enhygromyxa</taxon>
    </lineage>
</organism>
<name>A0A0C1ZZ11_9BACT</name>
<protein>
    <recommendedName>
        <fullName evidence="1">Integrase catalytic domain-containing protein</fullName>
    </recommendedName>
</protein>
<accession>A0A0C1ZZ11</accession>
<evidence type="ECO:0000259" key="1">
    <source>
        <dbReference type="Pfam" id="PF13683"/>
    </source>
</evidence>
<dbReference type="Gene3D" id="3.30.420.10">
    <property type="entry name" value="Ribonuclease H-like superfamily/Ribonuclease H"/>
    <property type="match status" value="1"/>
</dbReference>
<dbReference type="Pfam" id="PF13683">
    <property type="entry name" value="rve_3"/>
    <property type="match status" value="1"/>
</dbReference>
<dbReference type="GO" id="GO:0015074">
    <property type="term" value="P:DNA integration"/>
    <property type="evidence" value="ECO:0007669"/>
    <property type="project" value="InterPro"/>
</dbReference>
<reference evidence="2 3" key="1">
    <citation type="submission" date="2014-12" db="EMBL/GenBank/DDBJ databases">
        <title>Genome assembly of Enhygromyxa salina DSM 15201.</title>
        <authorList>
            <person name="Sharma G."/>
            <person name="Subramanian S."/>
        </authorList>
    </citation>
    <scope>NUCLEOTIDE SEQUENCE [LARGE SCALE GENOMIC DNA]</scope>
    <source>
        <strain evidence="2 3">DSM 15201</strain>
    </source>
</reference>
<dbReference type="InterPro" id="IPR036397">
    <property type="entry name" value="RNaseH_sf"/>
</dbReference>
<dbReference type="GO" id="GO:0003676">
    <property type="term" value="F:nucleic acid binding"/>
    <property type="evidence" value="ECO:0007669"/>
    <property type="project" value="InterPro"/>
</dbReference>